<dbReference type="PROSITE" id="PS50004">
    <property type="entry name" value="C2"/>
    <property type="match status" value="1"/>
</dbReference>
<evidence type="ECO:0000313" key="16">
    <source>
        <dbReference type="EMBL" id="KUI56585.1"/>
    </source>
</evidence>
<evidence type="ECO:0000256" key="6">
    <source>
        <dbReference type="ARBA" id="ARBA00022723"/>
    </source>
</evidence>
<keyword evidence="7" id="KW-0378">Hydrolase</keyword>
<dbReference type="InterPro" id="IPR010439">
    <property type="entry name" value="MUN_dom"/>
</dbReference>
<comment type="subcellular location">
    <subcellularLocation>
        <location evidence="2">Cytoplasm</location>
    </subcellularLocation>
</comment>
<dbReference type="Gene3D" id="2.60.40.150">
    <property type="entry name" value="C2 domain"/>
    <property type="match status" value="1"/>
</dbReference>
<feature type="domain" description="C2" evidence="13">
    <location>
        <begin position="909"/>
        <end position="1030"/>
    </location>
</feature>
<comment type="similarity">
    <text evidence="3">Belongs to the PPase family.</text>
</comment>
<dbReference type="SMART" id="SM00239">
    <property type="entry name" value="C2"/>
    <property type="match status" value="1"/>
</dbReference>
<evidence type="ECO:0000256" key="10">
    <source>
        <dbReference type="ARBA" id="ARBA00040300"/>
    </source>
</evidence>
<name>A0A194UY05_CYTMA</name>
<dbReference type="InterPro" id="IPR036649">
    <property type="entry name" value="Pyrophosphatase_sf"/>
</dbReference>
<evidence type="ECO:0000256" key="1">
    <source>
        <dbReference type="ARBA" id="ARBA00001946"/>
    </source>
</evidence>
<dbReference type="InterPro" id="IPR014770">
    <property type="entry name" value="Munc13_1"/>
</dbReference>
<evidence type="ECO:0000259" key="15">
    <source>
        <dbReference type="PROSITE" id="PS51259"/>
    </source>
</evidence>
<evidence type="ECO:0000259" key="14">
    <source>
        <dbReference type="PROSITE" id="PS51258"/>
    </source>
</evidence>
<dbReference type="InterPro" id="IPR035892">
    <property type="entry name" value="C2_domain_sf"/>
</dbReference>
<dbReference type="InterPro" id="IPR008162">
    <property type="entry name" value="Pyrophosphatase"/>
</dbReference>
<reference evidence="17" key="1">
    <citation type="submission" date="2014-12" db="EMBL/GenBank/DDBJ databases">
        <title>Genome Sequence of Valsa Canker Pathogens Uncovers a Specific Adaption of Colonization on Woody Bark.</title>
        <authorList>
            <person name="Yin Z."/>
            <person name="Liu H."/>
            <person name="Gao X."/>
            <person name="Li Z."/>
            <person name="Song N."/>
            <person name="Ke X."/>
            <person name="Dai Q."/>
            <person name="Wu Y."/>
            <person name="Sun Y."/>
            <person name="Xu J.-R."/>
            <person name="Kang Z.K."/>
            <person name="Wang L."/>
            <person name="Huang L."/>
        </authorList>
    </citation>
    <scope>NUCLEOTIDE SEQUENCE [LARGE SCALE GENOMIC DNA]</scope>
    <source>
        <strain evidence="17">SXYL134</strain>
    </source>
</reference>
<accession>A0A194UY05</accession>
<organism evidence="16 17">
    <name type="scientific">Cytospora mali</name>
    <name type="common">Apple Valsa canker fungus</name>
    <name type="synonym">Valsa mali</name>
    <dbReference type="NCBI Taxonomy" id="578113"/>
    <lineage>
        <taxon>Eukaryota</taxon>
        <taxon>Fungi</taxon>
        <taxon>Dikarya</taxon>
        <taxon>Ascomycota</taxon>
        <taxon>Pezizomycotina</taxon>
        <taxon>Sordariomycetes</taxon>
        <taxon>Sordariomycetidae</taxon>
        <taxon>Diaporthales</taxon>
        <taxon>Cytosporaceae</taxon>
        <taxon>Cytospora</taxon>
    </lineage>
</organism>
<dbReference type="GO" id="GO:0004427">
    <property type="term" value="F:inorganic diphosphate phosphatase activity"/>
    <property type="evidence" value="ECO:0007669"/>
    <property type="project" value="UniProtKB-EC"/>
</dbReference>
<dbReference type="SUPFAM" id="SSF50324">
    <property type="entry name" value="Inorganic pyrophosphatase"/>
    <property type="match status" value="1"/>
</dbReference>
<evidence type="ECO:0000256" key="12">
    <source>
        <dbReference type="SAM" id="MobiDB-lite"/>
    </source>
</evidence>
<evidence type="ECO:0000256" key="4">
    <source>
        <dbReference type="ARBA" id="ARBA00012146"/>
    </source>
</evidence>
<evidence type="ECO:0000256" key="7">
    <source>
        <dbReference type="ARBA" id="ARBA00022801"/>
    </source>
</evidence>
<dbReference type="CDD" id="cd00412">
    <property type="entry name" value="pyrophosphatase"/>
    <property type="match status" value="1"/>
</dbReference>
<dbReference type="GO" id="GO:0006796">
    <property type="term" value="P:phosphate-containing compound metabolic process"/>
    <property type="evidence" value="ECO:0007669"/>
    <property type="project" value="InterPro"/>
</dbReference>
<feature type="domain" description="MHD2" evidence="15">
    <location>
        <begin position="1122"/>
        <end position="1243"/>
    </location>
</feature>
<keyword evidence="6" id="KW-0479">Metal-binding</keyword>
<dbReference type="EC" id="3.6.1.1" evidence="4"/>
<evidence type="ECO:0000256" key="3">
    <source>
        <dbReference type="ARBA" id="ARBA00006220"/>
    </source>
</evidence>
<dbReference type="PANTHER" id="PTHR47263:SF1">
    <property type="entry name" value="C2 DOMAIN PROTEIN (AFU_ORTHOLOGUE AFUA_7G02350)"/>
    <property type="match status" value="1"/>
</dbReference>
<dbReference type="Gene3D" id="3.90.80.10">
    <property type="entry name" value="Inorganic pyrophosphatase"/>
    <property type="match status" value="1"/>
</dbReference>
<dbReference type="PROSITE" id="PS51258">
    <property type="entry name" value="MHD1"/>
    <property type="match status" value="1"/>
</dbReference>
<dbReference type="Pfam" id="PF00168">
    <property type="entry name" value="C2"/>
    <property type="match status" value="1"/>
</dbReference>
<comment type="cofactor">
    <cofactor evidence="1">
        <name>Mg(2+)</name>
        <dbReference type="ChEBI" id="CHEBI:18420"/>
    </cofactor>
</comment>
<keyword evidence="8" id="KW-0460">Magnesium</keyword>
<evidence type="ECO:0000256" key="8">
    <source>
        <dbReference type="ARBA" id="ARBA00022842"/>
    </source>
</evidence>
<dbReference type="STRING" id="694573.A0A194UY05"/>
<dbReference type="PANTHER" id="PTHR47263">
    <property type="entry name" value="ADENYLATE CYCLASE ACTIVATION PROTEIN GIT1"/>
    <property type="match status" value="1"/>
</dbReference>
<dbReference type="InterPro" id="IPR000008">
    <property type="entry name" value="C2_dom"/>
</dbReference>
<dbReference type="CDD" id="cd04043">
    <property type="entry name" value="C2_Munc13_fungal"/>
    <property type="match status" value="1"/>
</dbReference>
<evidence type="ECO:0000313" key="17">
    <source>
        <dbReference type="Proteomes" id="UP000078576"/>
    </source>
</evidence>
<keyword evidence="5" id="KW-0963">Cytoplasm</keyword>
<dbReference type="SUPFAM" id="SSF49562">
    <property type="entry name" value="C2 domain (Calcium/lipid-binding domain, CaLB)"/>
    <property type="match status" value="1"/>
</dbReference>
<dbReference type="Gene3D" id="1.20.58.1100">
    <property type="match status" value="1"/>
</dbReference>
<dbReference type="OrthoDB" id="2015333at2759"/>
<evidence type="ECO:0000256" key="5">
    <source>
        <dbReference type="ARBA" id="ARBA00022490"/>
    </source>
</evidence>
<dbReference type="PROSITE" id="PS51259">
    <property type="entry name" value="MHD2"/>
    <property type="match status" value="1"/>
</dbReference>
<dbReference type="InterPro" id="IPR014772">
    <property type="entry name" value="Munc13_dom-2"/>
</dbReference>
<evidence type="ECO:0000256" key="11">
    <source>
        <dbReference type="ARBA" id="ARBA00047820"/>
    </source>
</evidence>
<dbReference type="PROSITE" id="PS00387">
    <property type="entry name" value="PPASE"/>
    <property type="match status" value="1"/>
</dbReference>
<evidence type="ECO:0000256" key="2">
    <source>
        <dbReference type="ARBA" id="ARBA00004496"/>
    </source>
</evidence>
<gene>
    <name evidence="16" type="ORF">VP1G_03938</name>
</gene>
<dbReference type="Proteomes" id="UP000078576">
    <property type="component" value="Unassembled WGS sequence"/>
</dbReference>
<dbReference type="Pfam" id="PF06292">
    <property type="entry name" value="MUN"/>
    <property type="match status" value="1"/>
</dbReference>
<feature type="domain" description="MHD1" evidence="14">
    <location>
        <begin position="708"/>
        <end position="834"/>
    </location>
</feature>
<dbReference type="FunFam" id="3.90.80.10:FF:000004">
    <property type="entry name" value="Inorganic pyrophosphatase"/>
    <property type="match status" value="1"/>
</dbReference>
<sequence length="1821" mass="206147">MSTTSNRSYKHNSRSLNRSINRLQREDGSSVRRSRAGSRAFHTPVSYEDAYNYALSVAFLHYLLQPKKKRKEYVTVPKAPTRVHTYTQNIGDLMKEFIPTGGNIGKEVKLPHSFPGWLEKRMGYVVKGTERLPGFNDPNLKRTFAEAYTSFTESGFRKNLEKDRKLEPLILIFYSSATRAQGRGKAPDDHAWKVLVDRHLALFVRLIMSIFREHGTDKDKPELMTRLQTLEQKLLRNEEDLSIDTGQSGEHKTIEVDIPHSYQVKDMHMVQIVGKIFGRTNSQLQSDVDVNRNIWTEESALKDLKAYQHRLDSNMDGALRRQDFDSPEAFDDWKAGERQHLTSMMLDILKVRPDLSKTATSFEKPLPVRPTSMSIYTEDQAFSDLAKMINSPDSPGPGGDPSFSFTSLNQDDTSSIRSVDEANYTFIPPEPRAFYKMILQHAMTFDQLNAESETFVPLSQQSQELLNELSVYWRIPQFTRLITFLEIAVRKFLDQELRGEELDECFEFVKNPQPDHHKKPPFIQLSSATLPEIEPSRWTLQDLTIYQQILNALHDALLRELYDTLMHCYEPKAPSIGVVMSLLLNHVYGDPVYTESPEDMEQFAKTLTDGLTQQAGNVYHGFLEKEVPQAKEDWNFTHVVNLGRAVTKLCTRIKKKYAKNPEILGVSPFAVLVKTIFPSFEEDAKALVETIVIAAKERGEEVNVVDGFDLYKELVEIRKIHVQFLPGVPFAFHIESVMEEFVWRWISEAETRMTQFVEQAIKQDDFQVRTQHPENVPTDAERHSVSIIDILQLFTQTVDQIFQLEWQDDVHHAKFMTALAKAFAAGIGRYCEIVEGKFVKEMDRQTAQELAAAQKTAQERFMQMAKDAWNTKDKIEPFQFYPESFVKLNNIEYAMQSLDKLERLMKVDQCAEVLRVKEGPKQYRKPDKYVFTIKVVEAEDIKACDPNGYSDPYVVLVDEYQKRLAKTRVVSRTLNPRWDESVDVTVTGPVNVIATLWDYDTFGDHDFVGRTSLKLDPVHFSDYLPREFWLDLDTQGRLLIRVSMEGEKDDIQFHFGKAFRHLKRTERDMVRKITDKLTTVINASLSHEALKNLLSRGIAASIGNMWKTRKTAAAPVTQADVENALQGLFGYFDENFAIMKQTLTEATMLAVMTRLWKEVLMAIESLLVPPLSDKPSTQKPLTQVELDIVYKWLELLFEFFNAKDEDGEVLGVPAEVLKSPKWHELASLNFWYFDSTETLIRTSERMVAATQQRAQQQVQQASRQSAPPTFGPTFNSGAGAFGSMGTIRRGKSIMMSRNLGTMKRAKEEKRKEAQADPSDDMILRILRMRPEAVGYLRERHRQKERMAASQAAAAIVRQSIHQGFSNGAYGNSTGGAYGRGSHGNLPRRPKLLPGLPLPQLQGARARHSSLAAAVTVARAGAGGVAGSASANGYRKQNFRAPLPGTTTTPDWARTIAAPPPTPPQYSSASASSVLSTSRPYSSFQSTLPATASPRTNSTKISSIRLAQITRHLSGSAKSSSPVPLQSLPGSKRNMAYTTRKVAAPYTLEHRVYVEKDGVPVSPFHDIPLYANQEKTILNMIVEIPRWTNAKLEISKDELLNPIKQDIKKGKLRYVRNCFPHKGYLWNYGAFPQTWEDPNVVHPETKAKGDNDPLDVCEIGELVGYTGQVKQVKVLGVMALLDEEETDWKVIVIDVNDPLASKLNDVEDVERHLPGLLRATNEWFRIYKIPDGKPENQFAFTGECKNKQYALDVINECSEAWERLITGKTPSGGVSTTNLTVSHSPARVSADQLPPIPANQELPAEKIDASIDKWFFISGASA</sequence>
<feature type="region of interest" description="Disordered" evidence="12">
    <location>
        <begin position="1"/>
        <end position="39"/>
    </location>
</feature>
<keyword evidence="17" id="KW-1185">Reference proteome</keyword>
<dbReference type="Gene3D" id="1.10.357.50">
    <property type="match status" value="1"/>
</dbReference>
<dbReference type="Pfam" id="PF00719">
    <property type="entry name" value="Pyrophosphatase"/>
    <property type="match status" value="1"/>
</dbReference>
<dbReference type="EMBL" id="KN714690">
    <property type="protein sequence ID" value="KUI56585.1"/>
    <property type="molecule type" value="Genomic_DNA"/>
</dbReference>
<evidence type="ECO:0000259" key="13">
    <source>
        <dbReference type="PROSITE" id="PS50004"/>
    </source>
</evidence>
<dbReference type="GO" id="GO:0000287">
    <property type="term" value="F:magnesium ion binding"/>
    <property type="evidence" value="ECO:0007669"/>
    <property type="project" value="InterPro"/>
</dbReference>
<comment type="catalytic activity">
    <reaction evidence="11">
        <text>diphosphate + H2O = 2 phosphate + H(+)</text>
        <dbReference type="Rhea" id="RHEA:24576"/>
        <dbReference type="ChEBI" id="CHEBI:15377"/>
        <dbReference type="ChEBI" id="CHEBI:15378"/>
        <dbReference type="ChEBI" id="CHEBI:33019"/>
        <dbReference type="ChEBI" id="CHEBI:43474"/>
        <dbReference type="EC" id="3.6.1.1"/>
    </reaction>
</comment>
<proteinExistence type="inferred from homology"/>
<dbReference type="InterPro" id="IPR052811">
    <property type="entry name" value="Glucose_resp_signaling"/>
</dbReference>
<protein>
    <recommendedName>
        <fullName evidence="10">Inorganic pyrophosphatase</fullName>
        <ecNumber evidence="4">3.6.1.1</ecNumber>
    </recommendedName>
    <alternativeName>
        <fullName evidence="9">Pyrophosphate phospho-hydrolase</fullName>
    </alternativeName>
</protein>
<evidence type="ECO:0000256" key="9">
    <source>
        <dbReference type="ARBA" id="ARBA00032535"/>
    </source>
</evidence>
<dbReference type="GO" id="GO:0005737">
    <property type="term" value="C:cytoplasm"/>
    <property type="evidence" value="ECO:0007669"/>
    <property type="project" value="UniProtKB-SubCell"/>
</dbReference>